<gene>
    <name evidence="2" type="ORF">BP5553_02012</name>
</gene>
<evidence type="ECO:0000313" key="3">
    <source>
        <dbReference type="Proteomes" id="UP000254866"/>
    </source>
</evidence>
<evidence type="ECO:0000256" key="1">
    <source>
        <dbReference type="SAM" id="MobiDB-lite"/>
    </source>
</evidence>
<dbReference type="EMBL" id="NPIC01000001">
    <property type="protein sequence ID" value="RDL42033.1"/>
    <property type="molecule type" value="Genomic_DNA"/>
</dbReference>
<dbReference type="GeneID" id="43594861"/>
<accession>A0A370U2U1</accession>
<comment type="caution">
    <text evidence="2">The sequence shown here is derived from an EMBL/GenBank/DDBJ whole genome shotgun (WGS) entry which is preliminary data.</text>
</comment>
<reference evidence="2 3" key="1">
    <citation type="journal article" date="2018" name="IMA Fungus">
        <title>IMA Genome-F 9: Draft genome sequence of Annulohypoxylon stygium, Aspergillus mulundensis, Berkeleyomyces basicola (syn. Thielaviopsis basicola), Ceratocystis smalleyi, two Cercospora beticola strains, Coleophoma cylindrospora, Fusarium fracticaudum, Phialophora cf. hyalina, and Morchella septimelata.</title>
        <authorList>
            <person name="Wingfield B.D."/>
            <person name="Bills G.F."/>
            <person name="Dong Y."/>
            <person name="Huang W."/>
            <person name="Nel W.J."/>
            <person name="Swalarsk-Parry B.S."/>
            <person name="Vaghefi N."/>
            <person name="Wilken P.M."/>
            <person name="An Z."/>
            <person name="de Beer Z.W."/>
            <person name="De Vos L."/>
            <person name="Chen L."/>
            <person name="Duong T.A."/>
            <person name="Gao Y."/>
            <person name="Hammerbacher A."/>
            <person name="Kikkert J.R."/>
            <person name="Li Y."/>
            <person name="Li H."/>
            <person name="Li K."/>
            <person name="Li Q."/>
            <person name="Liu X."/>
            <person name="Ma X."/>
            <person name="Naidoo K."/>
            <person name="Pethybridge S.J."/>
            <person name="Sun J."/>
            <person name="Steenkamp E.T."/>
            <person name="van der Nest M.A."/>
            <person name="van Wyk S."/>
            <person name="Wingfield M.J."/>
            <person name="Xiong C."/>
            <person name="Yue Q."/>
            <person name="Zhang X."/>
        </authorList>
    </citation>
    <scope>NUCLEOTIDE SEQUENCE [LARGE SCALE GENOMIC DNA]</scope>
    <source>
        <strain evidence="2 3">BP 5553</strain>
    </source>
</reference>
<organism evidence="2 3">
    <name type="scientific">Venustampulla echinocandica</name>
    <dbReference type="NCBI Taxonomy" id="2656787"/>
    <lineage>
        <taxon>Eukaryota</taxon>
        <taxon>Fungi</taxon>
        <taxon>Dikarya</taxon>
        <taxon>Ascomycota</taxon>
        <taxon>Pezizomycotina</taxon>
        <taxon>Leotiomycetes</taxon>
        <taxon>Helotiales</taxon>
        <taxon>Pleuroascaceae</taxon>
        <taxon>Venustampulla</taxon>
    </lineage>
</organism>
<keyword evidence="3" id="KW-1185">Reference proteome</keyword>
<name>A0A370U2U1_9HELO</name>
<sequence>MLLNPAMYLVPPMQTHCGGAANVSLTRTAKGHVAGWTAGIINLSISDQTADWSKPEPGASSLSVASRIKLFVSVQPSGPTQAPMYCTDTEIERGLIGTYLGKDVAFPNPDPESQISTSSHQSLPPHDCSRLVSTN</sequence>
<evidence type="ECO:0000313" key="2">
    <source>
        <dbReference type="EMBL" id="RDL42033.1"/>
    </source>
</evidence>
<dbReference type="AlphaFoldDB" id="A0A370U2U1"/>
<dbReference type="Proteomes" id="UP000254866">
    <property type="component" value="Unassembled WGS sequence"/>
</dbReference>
<dbReference type="RefSeq" id="XP_031874689.1">
    <property type="nucleotide sequence ID" value="XM_032010635.1"/>
</dbReference>
<feature type="compositionally biased region" description="Polar residues" evidence="1">
    <location>
        <begin position="111"/>
        <end position="122"/>
    </location>
</feature>
<protein>
    <submittedName>
        <fullName evidence="2">Uncharacterized protein</fullName>
    </submittedName>
</protein>
<feature type="region of interest" description="Disordered" evidence="1">
    <location>
        <begin position="102"/>
        <end position="135"/>
    </location>
</feature>
<proteinExistence type="predicted"/>